<dbReference type="EMBL" id="LDAU01000148">
    <property type="protein sequence ID" value="KRX02954.1"/>
    <property type="molecule type" value="Genomic_DNA"/>
</dbReference>
<evidence type="ECO:0000313" key="2">
    <source>
        <dbReference type="EMBL" id="KRX02954.1"/>
    </source>
</evidence>
<dbReference type="AlphaFoldDB" id="A0A0V0QLB2"/>
<feature type="region of interest" description="Disordered" evidence="1">
    <location>
        <begin position="144"/>
        <end position="163"/>
    </location>
</feature>
<dbReference type="OrthoDB" id="285774at2759"/>
<dbReference type="Proteomes" id="UP000054937">
    <property type="component" value="Unassembled WGS sequence"/>
</dbReference>
<proteinExistence type="predicted"/>
<organism evidence="2 3">
    <name type="scientific">Pseudocohnilembus persalinus</name>
    <name type="common">Ciliate</name>
    <dbReference type="NCBI Taxonomy" id="266149"/>
    <lineage>
        <taxon>Eukaryota</taxon>
        <taxon>Sar</taxon>
        <taxon>Alveolata</taxon>
        <taxon>Ciliophora</taxon>
        <taxon>Intramacronucleata</taxon>
        <taxon>Oligohymenophorea</taxon>
        <taxon>Scuticociliatia</taxon>
        <taxon>Philasterida</taxon>
        <taxon>Pseudocohnilembidae</taxon>
        <taxon>Pseudocohnilembus</taxon>
    </lineage>
</organism>
<accession>A0A0V0QLB2</accession>
<feature type="compositionally biased region" description="Low complexity" evidence="1">
    <location>
        <begin position="198"/>
        <end position="207"/>
    </location>
</feature>
<evidence type="ECO:0000313" key="3">
    <source>
        <dbReference type="Proteomes" id="UP000054937"/>
    </source>
</evidence>
<reference evidence="2 3" key="1">
    <citation type="journal article" date="2015" name="Sci. Rep.">
        <title>Genome of the facultative scuticociliatosis pathogen Pseudocohnilembus persalinus provides insight into its virulence through horizontal gene transfer.</title>
        <authorList>
            <person name="Xiong J."/>
            <person name="Wang G."/>
            <person name="Cheng J."/>
            <person name="Tian M."/>
            <person name="Pan X."/>
            <person name="Warren A."/>
            <person name="Jiang C."/>
            <person name="Yuan D."/>
            <person name="Miao W."/>
        </authorList>
    </citation>
    <scope>NUCLEOTIDE SEQUENCE [LARGE SCALE GENOMIC DNA]</scope>
    <source>
        <strain evidence="2">36N120E</strain>
    </source>
</reference>
<evidence type="ECO:0000256" key="1">
    <source>
        <dbReference type="SAM" id="MobiDB-lite"/>
    </source>
</evidence>
<feature type="region of interest" description="Disordered" evidence="1">
    <location>
        <begin position="171"/>
        <end position="230"/>
    </location>
</feature>
<comment type="caution">
    <text evidence="2">The sequence shown here is derived from an EMBL/GenBank/DDBJ whole genome shotgun (WGS) entry which is preliminary data.</text>
</comment>
<feature type="compositionally biased region" description="Basic and acidic residues" evidence="1">
    <location>
        <begin position="171"/>
        <end position="190"/>
    </location>
</feature>
<dbReference type="CDD" id="cd19756">
    <property type="entry name" value="Bbox2"/>
    <property type="match status" value="1"/>
</dbReference>
<keyword evidence="3" id="KW-1185">Reference proteome</keyword>
<feature type="compositionally biased region" description="Low complexity" evidence="1">
    <location>
        <begin position="144"/>
        <end position="157"/>
    </location>
</feature>
<gene>
    <name evidence="2" type="ORF">PPERSA_09372</name>
</gene>
<dbReference type="InParanoid" id="A0A0V0QLB2"/>
<name>A0A0V0QLB2_PSEPJ</name>
<sequence length="603" mass="70981">MNPQYCPNHFDREISWICLEKKCDQRAVCNLCAVKFHNRDHKVEEYNNIKEQGFINLFFKSEENYKKQFIEDDVISEVLINLQKSQQEAPIQTKKSTSAFIDLNNSKNLTGQLIQSQLNIDMSQFNQLSESREQTTDFEIVNESQENEQQQLQQKQENFSDKNENFQNDVKQETEKDGQEQEEQKQKQEVQDCEENTEQQNQNQKQNQDTEKEEEDSQQNRNYEAEEEKDIEIKVKTKKIINQQLDSQQSQKLKESMKNEINQEIEQQCQYMTKTFENNIRSILQSFYSMDFNIQNQQIDTIQVAKKQKESGLQKLKEIQQELTLMKNGEQLQEKIDEALKIINEDIQTKAEVPVLQALLKKQKILKNLQSNFSQIIKAYLENQFTNQLCELFEVQIQTVSKDNSSILQNQGKFLDHLSNQWAQEQSQLQNQIQIHSDLLNKILKSILEQKPIPQYTMNTTSSPIYQQQPQQFYSQAPQTPLIINHRKAVNKIQQQQQPQQQIQQKGLTQRNLQQQQYIQYINNGQQQQQQYQTSNNNNNSGKKLVILSKPAQNINKRQPSPIQAQDLTGSFEKNATPSPIHYYLQNNNKKNNVTTTKYSNNY</sequence>
<dbReference type="SUPFAM" id="SSF57845">
    <property type="entry name" value="B-box zinc-binding domain"/>
    <property type="match status" value="1"/>
</dbReference>
<protein>
    <submittedName>
        <fullName evidence="2">Uncharacterized protein</fullName>
    </submittedName>
</protein>